<comment type="caution">
    <text evidence="2">The sequence shown here is derived from an EMBL/GenBank/DDBJ whole genome shotgun (WGS) entry which is preliminary data.</text>
</comment>
<feature type="region of interest" description="Disordered" evidence="1">
    <location>
        <begin position="22"/>
        <end position="96"/>
    </location>
</feature>
<dbReference type="AlphaFoldDB" id="A0AA88E0F8"/>
<reference evidence="2" key="1">
    <citation type="submission" date="2023-07" db="EMBL/GenBank/DDBJ databases">
        <title>draft genome sequence of fig (Ficus carica).</title>
        <authorList>
            <person name="Takahashi T."/>
            <person name="Nishimura K."/>
        </authorList>
    </citation>
    <scope>NUCLEOTIDE SEQUENCE</scope>
</reference>
<accession>A0AA88E0F8</accession>
<evidence type="ECO:0000313" key="2">
    <source>
        <dbReference type="EMBL" id="GMN63406.1"/>
    </source>
</evidence>
<evidence type="ECO:0000256" key="1">
    <source>
        <dbReference type="SAM" id="MobiDB-lite"/>
    </source>
</evidence>
<evidence type="ECO:0000313" key="3">
    <source>
        <dbReference type="Proteomes" id="UP001187192"/>
    </source>
</evidence>
<dbReference type="Proteomes" id="UP001187192">
    <property type="component" value="Unassembled WGS sequence"/>
</dbReference>
<gene>
    <name evidence="2" type="ORF">TIFTF001_032498</name>
</gene>
<feature type="compositionally biased region" description="Basic and acidic residues" evidence="1">
    <location>
        <begin position="31"/>
        <end position="51"/>
    </location>
</feature>
<dbReference type="EMBL" id="BTGU01000149">
    <property type="protein sequence ID" value="GMN63406.1"/>
    <property type="molecule type" value="Genomic_DNA"/>
</dbReference>
<keyword evidence="3" id="KW-1185">Reference proteome</keyword>
<organism evidence="2 3">
    <name type="scientific">Ficus carica</name>
    <name type="common">Common fig</name>
    <dbReference type="NCBI Taxonomy" id="3494"/>
    <lineage>
        <taxon>Eukaryota</taxon>
        <taxon>Viridiplantae</taxon>
        <taxon>Streptophyta</taxon>
        <taxon>Embryophyta</taxon>
        <taxon>Tracheophyta</taxon>
        <taxon>Spermatophyta</taxon>
        <taxon>Magnoliopsida</taxon>
        <taxon>eudicotyledons</taxon>
        <taxon>Gunneridae</taxon>
        <taxon>Pentapetalae</taxon>
        <taxon>rosids</taxon>
        <taxon>fabids</taxon>
        <taxon>Rosales</taxon>
        <taxon>Moraceae</taxon>
        <taxon>Ficeae</taxon>
        <taxon>Ficus</taxon>
    </lineage>
</organism>
<sequence>MITDSKTNPIFSLLKGTERKGSYLNPTIAGADREQVHGGTKRRQEVSDIGRPHVSLSFFSPPARSSDQESSEVVRSLLKKRDGVGEEEEEERRHEN</sequence>
<protein>
    <submittedName>
        <fullName evidence="2">Uncharacterized protein</fullName>
    </submittedName>
</protein>
<proteinExistence type="predicted"/>
<name>A0AA88E0F8_FICCA</name>